<feature type="active site" description="Proton donor/acceptor" evidence="7">
    <location>
        <position position="73"/>
    </location>
</feature>
<dbReference type="EMBL" id="CP072133">
    <property type="protein sequence ID" value="QTH72732.1"/>
    <property type="molecule type" value="Genomic_DNA"/>
</dbReference>
<dbReference type="GO" id="GO:0008881">
    <property type="term" value="F:glutamate racemase activity"/>
    <property type="evidence" value="ECO:0007669"/>
    <property type="project" value="UniProtKB-UniRule"/>
</dbReference>
<keyword evidence="5 7" id="KW-0413">Isomerase</keyword>
<feature type="binding site" evidence="7">
    <location>
        <begin position="41"/>
        <end position="42"/>
    </location>
    <ligand>
        <name>substrate</name>
    </ligand>
</feature>
<comment type="function">
    <text evidence="7">Provides the (R)-glutamate required for cell wall biosynthesis.</text>
</comment>
<keyword evidence="6 7" id="KW-0961">Cell wall biogenesis/degradation</keyword>
<name>A0A975HM91_9GAMM</name>
<reference evidence="8" key="1">
    <citation type="submission" date="2021-03" db="EMBL/GenBank/DDBJ databases">
        <title>Complete Genome of Pseudoalteromonas xiamenensis STKMTI.2, a new potential marine bacterium producing anti-Vibrio compounds.</title>
        <authorList>
            <person name="Handayani D.P."/>
            <person name="Isnansetyo A."/>
            <person name="Istiqomah I."/>
            <person name="Jumina J."/>
        </authorList>
    </citation>
    <scope>NUCLEOTIDE SEQUENCE</scope>
    <source>
        <strain evidence="8">STKMTI.2</strain>
    </source>
</reference>
<evidence type="ECO:0000256" key="3">
    <source>
        <dbReference type="ARBA" id="ARBA00022960"/>
    </source>
</evidence>
<comment type="catalytic activity">
    <reaction evidence="1 7">
        <text>L-glutamate = D-glutamate</text>
        <dbReference type="Rhea" id="RHEA:12813"/>
        <dbReference type="ChEBI" id="CHEBI:29985"/>
        <dbReference type="ChEBI" id="CHEBI:29986"/>
        <dbReference type="EC" id="5.1.1.3"/>
    </reaction>
</comment>
<dbReference type="PROSITE" id="PS00924">
    <property type="entry name" value="ASP_GLU_RACEMASE_2"/>
    <property type="match status" value="1"/>
</dbReference>
<comment type="pathway">
    <text evidence="7">Cell wall biogenesis; peptidoglycan biosynthesis.</text>
</comment>
<dbReference type="PANTHER" id="PTHR21198:SF2">
    <property type="entry name" value="GLUTAMATE RACEMASE"/>
    <property type="match status" value="1"/>
</dbReference>
<dbReference type="Gene3D" id="3.40.50.1860">
    <property type="match status" value="2"/>
</dbReference>
<gene>
    <name evidence="7" type="primary">murI</name>
    <name evidence="8" type="ORF">J5O05_08165</name>
</gene>
<evidence type="ECO:0000256" key="6">
    <source>
        <dbReference type="ARBA" id="ARBA00023316"/>
    </source>
</evidence>
<evidence type="ECO:0000313" key="9">
    <source>
        <dbReference type="Proteomes" id="UP000664904"/>
    </source>
</evidence>
<dbReference type="HAMAP" id="MF_00258">
    <property type="entry name" value="Glu_racemase"/>
    <property type="match status" value="1"/>
</dbReference>
<dbReference type="KEGG" id="pxi:J5O05_08165"/>
<feature type="active site" description="Proton donor/acceptor" evidence="7">
    <location>
        <position position="187"/>
    </location>
</feature>
<dbReference type="PROSITE" id="PS00923">
    <property type="entry name" value="ASP_GLU_RACEMASE_1"/>
    <property type="match status" value="1"/>
</dbReference>
<dbReference type="Proteomes" id="UP000664904">
    <property type="component" value="Chromosome"/>
</dbReference>
<evidence type="ECO:0000256" key="2">
    <source>
        <dbReference type="ARBA" id="ARBA00013090"/>
    </source>
</evidence>
<dbReference type="Pfam" id="PF01177">
    <property type="entry name" value="Asp_Glu_race"/>
    <property type="match status" value="1"/>
</dbReference>
<evidence type="ECO:0000313" key="8">
    <source>
        <dbReference type="EMBL" id="QTH72732.1"/>
    </source>
</evidence>
<dbReference type="InterPro" id="IPR018187">
    <property type="entry name" value="Asp/Glu_racemase_AS_1"/>
</dbReference>
<evidence type="ECO:0000256" key="1">
    <source>
        <dbReference type="ARBA" id="ARBA00001602"/>
    </source>
</evidence>
<accession>A0A975HM91</accession>
<evidence type="ECO:0000256" key="4">
    <source>
        <dbReference type="ARBA" id="ARBA00022984"/>
    </source>
</evidence>
<feature type="binding site" evidence="7">
    <location>
        <begin position="9"/>
        <end position="10"/>
    </location>
    <ligand>
        <name>substrate</name>
    </ligand>
</feature>
<comment type="similarity">
    <text evidence="7">Belongs to the aspartate/glutamate racemases family.</text>
</comment>
<dbReference type="SUPFAM" id="SSF53681">
    <property type="entry name" value="Aspartate/glutamate racemase"/>
    <property type="match status" value="2"/>
</dbReference>
<dbReference type="InterPro" id="IPR004391">
    <property type="entry name" value="Glu_race"/>
</dbReference>
<evidence type="ECO:0000256" key="7">
    <source>
        <dbReference type="HAMAP-Rule" id="MF_00258"/>
    </source>
</evidence>
<dbReference type="InterPro" id="IPR015942">
    <property type="entry name" value="Asp/Glu/hydantoin_racemase"/>
</dbReference>
<dbReference type="NCBIfam" id="TIGR00067">
    <property type="entry name" value="glut_race"/>
    <property type="match status" value="1"/>
</dbReference>
<feature type="binding site" evidence="7">
    <location>
        <begin position="188"/>
        <end position="189"/>
    </location>
    <ligand>
        <name>substrate</name>
    </ligand>
</feature>
<dbReference type="InterPro" id="IPR033134">
    <property type="entry name" value="Asp/Glu_racemase_AS_2"/>
</dbReference>
<keyword evidence="9" id="KW-1185">Reference proteome</keyword>
<organism evidence="8 9">
    <name type="scientific">Pseudoalteromonas xiamenensis</name>
    <dbReference type="NCBI Taxonomy" id="882626"/>
    <lineage>
        <taxon>Bacteria</taxon>
        <taxon>Pseudomonadati</taxon>
        <taxon>Pseudomonadota</taxon>
        <taxon>Gammaproteobacteria</taxon>
        <taxon>Alteromonadales</taxon>
        <taxon>Pseudoalteromonadaceae</taxon>
        <taxon>Pseudoalteromonas</taxon>
    </lineage>
</organism>
<dbReference type="InterPro" id="IPR001920">
    <property type="entry name" value="Asp/Glu_race"/>
</dbReference>
<feature type="binding site" evidence="7">
    <location>
        <begin position="74"/>
        <end position="75"/>
    </location>
    <ligand>
        <name>substrate</name>
    </ligand>
</feature>
<dbReference type="RefSeq" id="WP_208844355.1">
    <property type="nucleotide sequence ID" value="NZ_CP072133.1"/>
</dbReference>
<sequence length="270" mass="29120">MSNSVLVFDSGSGGLTVAAEIRKKMPNVQLSYVSDGGFFPYGKKPHDLLKQRILDVVSAASELTRPDIIVIACNTASTIALDLLRAKLNVPIVGVVPAIKPAAALTKSGVVMVLGTHTTVNSAYVKQLIADFATGCRVLVEDSEALVLASEQKLTSDPFDGQNVTQEMQRIFAQHTASETDVLVLACTHFPLLNDEIKSAIPSHVNVIDSGLAIANRVNTLLKMECNLNEQAKTSEVTFYTTGELDSSEVKQRNIELLLDCSLTQRHLSI</sequence>
<dbReference type="EC" id="5.1.1.3" evidence="2 7"/>
<dbReference type="GO" id="GO:0008360">
    <property type="term" value="P:regulation of cell shape"/>
    <property type="evidence" value="ECO:0007669"/>
    <property type="project" value="UniProtKB-KW"/>
</dbReference>
<dbReference type="PANTHER" id="PTHR21198">
    <property type="entry name" value="GLUTAMATE RACEMASE"/>
    <property type="match status" value="1"/>
</dbReference>
<evidence type="ECO:0000256" key="5">
    <source>
        <dbReference type="ARBA" id="ARBA00023235"/>
    </source>
</evidence>
<dbReference type="AlphaFoldDB" id="A0A975HM91"/>
<dbReference type="GO" id="GO:0071555">
    <property type="term" value="P:cell wall organization"/>
    <property type="evidence" value="ECO:0007669"/>
    <property type="project" value="UniProtKB-KW"/>
</dbReference>
<dbReference type="GO" id="GO:0009252">
    <property type="term" value="P:peptidoglycan biosynthetic process"/>
    <property type="evidence" value="ECO:0007669"/>
    <property type="project" value="UniProtKB-UniRule"/>
</dbReference>
<keyword evidence="4 7" id="KW-0573">Peptidoglycan synthesis</keyword>
<protein>
    <recommendedName>
        <fullName evidence="2 7">Glutamate racemase</fullName>
        <ecNumber evidence="2 7">5.1.1.3</ecNumber>
    </recommendedName>
</protein>
<keyword evidence="3 7" id="KW-0133">Cell shape</keyword>
<proteinExistence type="inferred from homology"/>